<sequence length="297" mass="32597">MRSFLALKAATAVILAAQGTLAQNWDGVPTMGKVVNGIQYLGCPVEIPGRVLTGVSYSDDAMTIESCAAYCTKNNLPLFGVEYGRECYCGRYIPPTVKMPGQASDCNMNCKNNKSNLSKQMCGGVNRMSVFNVTTFQGPGAIKNNADWSYMSCFMEPQWGRALSNLVKPDDKMTINMCFDTCKSGGYSYAGLEYGRECWCGNTVAPNLEDASDPACAMQCDMVCGGNSGQMCGGRGAISLYQRNNKKKRDAYVDIHEGHHGPSEVDLNVAARKGRFVRVRRPSVRRTQMQQEREQGW</sequence>
<gene>
    <name evidence="9" type="ORF">PFICI_10999</name>
</gene>
<feature type="domain" description="WSC" evidence="8">
    <location>
        <begin position="147"/>
        <end position="244"/>
    </location>
</feature>
<dbReference type="HOGENOM" id="CLU_063916_3_0_1"/>
<keyword evidence="4" id="KW-1133">Transmembrane helix</keyword>
<dbReference type="eggNOG" id="KOG4157">
    <property type="taxonomic scope" value="Eukaryota"/>
</dbReference>
<evidence type="ECO:0000256" key="2">
    <source>
        <dbReference type="ARBA" id="ARBA00022692"/>
    </source>
</evidence>
<keyword evidence="3 7" id="KW-0732">Signal</keyword>
<feature type="domain" description="WSC" evidence="8">
    <location>
        <begin position="37"/>
        <end position="134"/>
    </location>
</feature>
<evidence type="ECO:0000256" key="1">
    <source>
        <dbReference type="ARBA" id="ARBA00004167"/>
    </source>
</evidence>
<evidence type="ECO:0000259" key="8">
    <source>
        <dbReference type="PROSITE" id="PS51212"/>
    </source>
</evidence>
<dbReference type="InterPro" id="IPR002889">
    <property type="entry name" value="WSC_carb-bd"/>
</dbReference>
<keyword evidence="6" id="KW-0325">Glycoprotein</keyword>
<organism evidence="9 10">
    <name type="scientific">Pestalotiopsis fici (strain W106-1 / CGMCC3.15140)</name>
    <dbReference type="NCBI Taxonomy" id="1229662"/>
    <lineage>
        <taxon>Eukaryota</taxon>
        <taxon>Fungi</taxon>
        <taxon>Dikarya</taxon>
        <taxon>Ascomycota</taxon>
        <taxon>Pezizomycotina</taxon>
        <taxon>Sordariomycetes</taxon>
        <taxon>Xylariomycetidae</taxon>
        <taxon>Amphisphaeriales</taxon>
        <taxon>Sporocadaceae</taxon>
        <taxon>Pestalotiopsis</taxon>
    </lineage>
</organism>
<dbReference type="PROSITE" id="PS51212">
    <property type="entry name" value="WSC"/>
    <property type="match status" value="2"/>
</dbReference>
<dbReference type="OrthoDB" id="5985073at2759"/>
<dbReference type="GeneID" id="19276012"/>
<dbReference type="SMART" id="SM00321">
    <property type="entry name" value="WSC"/>
    <property type="match status" value="2"/>
</dbReference>
<dbReference type="RefSeq" id="XP_007837771.1">
    <property type="nucleotide sequence ID" value="XM_007839580.1"/>
</dbReference>
<evidence type="ECO:0000256" key="4">
    <source>
        <dbReference type="ARBA" id="ARBA00022989"/>
    </source>
</evidence>
<evidence type="ECO:0000256" key="6">
    <source>
        <dbReference type="ARBA" id="ARBA00023180"/>
    </source>
</evidence>
<feature type="signal peptide" evidence="7">
    <location>
        <begin position="1"/>
        <end position="22"/>
    </location>
</feature>
<dbReference type="AlphaFoldDB" id="W3WTF1"/>
<evidence type="ECO:0000256" key="7">
    <source>
        <dbReference type="SAM" id="SignalP"/>
    </source>
</evidence>
<protein>
    <recommendedName>
        <fullName evidence="8">WSC domain-containing protein</fullName>
    </recommendedName>
</protein>
<keyword evidence="2" id="KW-0812">Transmembrane</keyword>
<dbReference type="Pfam" id="PF01822">
    <property type="entry name" value="WSC"/>
    <property type="match status" value="2"/>
</dbReference>
<evidence type="ECO:0000256" key="3">
    <source>
        <dbReference type="ARBA" id="ARBA00022729"/>
    </source>
</evidence>
<evidence type="ECO:0000313" key="10">
    <source>
        <dbReference type="Proteomes" id="UP000030651"/>
    </source>
</evidence>
<dbReference type="GO" id="GO:0005886">
    <property type="term" value="C:plasma membrane"/>
    <property type="evidence" value="ECO:0007669"/>
    <property type="project" value="TreeGrafter"/>
</dbReference>
<comment type="subcellular location">
    <subcellularLocation>
        <location evidence="1">Membrane</location>
        <topology evidence="1">Single-pass membrane protein</topology>
    </subcellularLocation>
</comment>
<evidence type="ECO:0000256" key="5">
    <source>
        <dbReference type="ARBA" id="ARBA00023136"/>
    </source>
</evidence>
<dbReference type="OMA" id="NQCLQAC"/>
<dbReference type="KEGG" id="pfy:PFICI_10999"/>
<dbReference type="PANTHER" id="PTHR24269">
    <property type="entry name" value="KREMEN PROTEIN"/>
    <property type="match status" value="1"/>
</dbReference>
<dbReference type="Proteomes" id="UP000030651">
    <property type="component" value="Unassembled WGS sequence"/>
</dbReference>
<name>W3WTF1_PESFW</name>
<evidence type="ECO:0000313" key="9">
    <source>
        <dbReference type="EMBL" id="ETS77125.1"/>
    </source>
</evidence>
<accession>W3WTF1</accession>
<keyword evidence="5" id="KW-0472">Membrane</keyword>
<dbReference type="InterPro" id="IPR051836">
    <property type="entry name" value="Kremen_rcpt"/>
</dbReference>
<dbReference type="PANTHER" id="PTHR24269:SF16">
    <property type="entry name" value="PROTEIN SLG1"/>
    <property type="match status" value="1"/>
</dbReference>
<keyword evidence="10" id="KW-1185">Reference proteome</keyword>
<feature type="chain" id="PRO_5004833947" description="WSC domain-containing protein" evidence="7">
    <location>
        <begin position="23"/>
        <end position="297"/>
    </location>
</feature>
<reference evidence="10" key="1">
    <citation type="journal article" date="2015" name="BMC Genomics">
        <title>Genomic and transcriptomic analysis of the endophytic fungus Pestalotiopsis fici reveals its lifestyle and high potential for synthesis of natural products.</title>
        <authorList>
            <person name="Wang X."/>
            <person name="Zhang X."/>
            <person name="Liu L."/>
            <person name="Xiang M."/>
            <person name="Wang W."/>
            <person name="Sun X."/>
            <person name="Che Y."/>
            <person name="Guo L."/>
            <person name="Liu G."/>
            <person name="Guo L."/>
            <person name="Wang C."/>
            <person name="Yin W.B."/>
            <person name="Stadler M."/>
            <person name="Zhang X."/>
            <person name="Liu X."/>
        </authorList>
    </citation>
    <scope>NUCLEOTIDE SEQUENCE [LARGE SCALE GENOMIC DNA]</scope>
    <source>
        <strain evidence="10">W106-1 / CGMCC3.15140</strain>
    </source>
</reference>
<dbReference type="EMBL" id="KI912116">
    <property type="protein sequence ID" value="ETS77125.1"/>
    <property type="molecule type" value="Genomic_DNA"/>
</dbReference>
<dbReference type="InParanoid" id="W3WTF1"/>
<proteinExistence type="predicted"/>